<gene>
    <name evidence="1" type="ORF">PFNF135_03789</name>
</gene>
<accession>W4IDV5</accession>
<organism evidence="1 2">
    <name type="scientific">Plasmodium falciparum NF135/5.C10</name>
    <dbReference type="NCBI Taxonomy" id="1036726"/>
    <lineage>
        <taxon>Eukaryota</taxon>
        <taxon>Sar</taxon>
        <taxon>Alveolata</taxon>
        <taxon>Apicomplexa</taxon>
        <taxon>Aconoidasida</taxon>
        <taxon>Haemosporida</taxon>
        <taxon>Plasmodiidae</taxon>
        <taxon>Plasmodium</taxon>
        <taxon>Plasmodium (Laverania)</taxon>
    </lineage>
</organism>
<proteinExistence type="predicted"/>
<protein>
    <submittedName>
        <fullName evidence="1">Uncharacterized protein</fullName>
    </submittedName>
</protein>
<dbReference type="Proteomes" id="UP000019114">
    <property type="component" value="Unassembled WGS sequence"/>
</dbReference>
<evidence type="ECO:0000313" key="2">
    <source>
        <dbReference type="Proteomes" id="UP000019114"/>
    </source>
</evidence>
<name>W4IDV5_PLAFA</name>
<reference evidence="1 2" key="2">
    <citation type="submission" date="2013-02" db="EMBL/GenBank/DDBJ databases">
        <title>The Genome Sequence of Plasmodium falciparum NF135/5.C10.</title>
        <authorList>
            <consortium name="The Broad Institute Genome Sequencing Platform"/>
            <consortium name="The Broad Institute Genome Sequencing Center for Infectious Disease"/>
            <person name="Neafsey D."/>
            <person name="Cheeseman I."/>
            <person name="Volkman S."/>
            <person name="Adams J."/>
            <person name="Walker B."/>
            <person name="Young S.K."/>
            <person name="Zeng Q."/>
            <person name="Gargeya S."/>
            <person name="Fitzgerald M."/>
            <person name="Haas B."/>
            <person name="Abouelleil A."/>
            <person name="Alvarado L."/>
            <person name="Arachchi H.M."/>
            <person name="Berlin A.M."/>
            <person name="Chapman S.B."/>
            <person name="Dewar J."/>
            <person name="Goldberg J."/>
            <person name="Griggs A."/>
            <person name="Gujja S."/>
            <person name="Hansen M."/>
            <person name="Howarth C."/>
            <person name="Imamovic A."/>
            <person name="Larimer J."/>
            <person name="McCowan C."/>
            <person name="Murphy C."/>
            <person name="Neiman D."/>
            <person name="Pearson M."/>
            <person name="Priest M."/>
            <person name="Roberts A."/>
            <person name="Saif S."/>
            <person name="Shea T."/>
            <person name="Sisk P."/>
            <person name="Sykes S."/>
            <person name="Wortman J."/>
            <person name="Nusbaum C."/>
            <person name="Birren B."/>
        </authorList>
    </citation>
    <scope>NUCLEOTIDE SEQUENCE [LARGE SCALE GENOMIC DNA]</scope>
    <source>
        <strain evidence="1 2">NF135/5.C10</strain>
    </source>
</reference>
<sequence>MSCVKKKSVMLIIFYLILFLIFFPVNKTKYVSSYYRAHIKKINKKKCFEHDISIYQHIIT</sequence>
<dbReference type="EMBL" id="KI926055">
    <property type="protein sequence ID" value="ETW41861.1"/>
    <property type="molecule type" value="Genomic_DNA"/>
</dbReference>
<dbReference type="AlphaFoldDB" id="W4IDV5"/>
<evidence type="ECO:0000313" key="1">
    <source>
        <dbReference type="EMBL" id="ETW41861.1"/>
    </source>
</evidence>
<reference evidence="1 2" key="1">
    <citation type="submission" date="2013-02" db="EMBL/GenBank/DDBJ databases">
        <title>The Genome Annotation of Plasmodium falciparum NF135/5.C10.</title>
        <authorList>
            <consortium name="The Broad Institute Genome Sequencing Platform"/>
            <consortium name="The Broad Institute Genome Sequencing Center for Infectious Disease"/>
            <person name="Neafsey D."/>
            <person name="Hoffman S."/>
            <person name="Volkman S."/>
            <person name="Rosenthal P."/>
            <person name="Walker B."/>
            <person name="Young S.K."/>
            <person name="Zeng Q."/>
            <person name="Gargeya S."/>
            <person name="Fitzgerald M."/>
            <person name="Haas B."/>
            <person name="Abouelleil A."/>
            <person name="Allen A.W."/>
            <person name="Alvarado L."/>
            <person name="Arachchi H.M."/>
            <person name="Berlin A.M."/>
            <person name="Chapman S.B."/>
            <person name="Gainer-Dewar J."/>
            <person name="Goldberg J."/>
            <person name="Griggs A."/>
            <person name="Gujja S."/>
            <person name="Hansen M."/>
            <person name="Howarth C."/>
            <person name="Imamovic A."/>
            <person name="Ireland A."/>
            <person name="Larimer J."/>
            <person name="McCowan C."/>
            <person name="Murphy C."/>
            <person name="Pearson M."/>
            <person name="Poon T.W."/>
            <person name="Priest M."/>
            <person name="Roberts A."/>
            <person name="Saif S."/>
            <person name="Shea T."/>
            <person name="Sisk P."/>
            <person name="Sykes S."/>
            <person name="Wortman J."/>
            <person name="Nusbaum C."/>
            <person name="Birren B."/>
        </authorList>
    </citation>
    <scope>NUCLEOTIDE SEQUENCE [LARGE SCALE GENOMIC DNA]</scope>
    <source>
        <strain evidence="1 2">NF135/5.C10</strain>
    </source>
</reference>